<feature type="region of interest" description="Disordered" evidence="1">
    <location>
        <begin position="424"/>
        <end position="471"/>
    </location>
</feature>
<feature type="compositionally biased region" description="Acidic residues" evidence="1">
    <location>
        <begin position="84"/>
        <end position="101"/>
    </location>
</feature>
<feature type="region of interest" description="Disordered" evidence="1">
    <location>
        <begin position="380"/>
        <end position="405"/>
    </location>
</feature>
<protein>
    <recommendedName>
        <fullName evidence="4">Protein KAKU4</fullName>
    </recommendedName>
</protein>
<feature type="compositionally biased region" description="Polar residues" evidence="1">
    <location>
        <begin position="428"/>
        <end position="438"/>
    </location>
</feature>
<dbReference type="STRING" id="59895.A0A124SBS8"/>
<dbReference type="OMA" id="PKLAVEH"/>
<evidence type="ECO:0008006" key="4">
    <source>
        <dbReference type="Google" id="ProtNLM"/>
    </source>
</evidence>
<dbReference type="AlphaFoldDB" id="A0A124SBS8"/>
<reference evidence="2 3" key="1">
    <citation type="journal article" date="2016" name="Sci. Rep.">
        <title>The genome sequence of the outbreeding globe artichoke constructed de novo incorporating a phase-aware low-pass sequencing strategy of F1 progeny.</title>
        <authorList>
            <person name="Scaglione D."/>
            <person name="Reyes-Chin-Wo S."/>
            <person name="Acquadro A."/>
            <person name="Froenicke L."/>
            <person name="Portis E."/>
            <person name="Beitel C."/>
            <person name="Tirone M."/>
            <person name="Mauro R."/>
            <person name="Lo Monaco A."/>
            <person name="Mauromicale G."/>
            <person name="Faccioli P."/>
            <person name="Cattivelli L."/>
            <person name="Rieseberg L."/>
            <person name="Michelmore R."/>
            <person name="Lanteri S."/>
        </authorList>
    </citation>
    <scope>NUCLEOTIDE SEQUENCE [LARGE SCALE GENOMIC DNA]</scope>
    <source>
        <strain evidence="2">2C</strain>
    </source>
</reference>
<dbReference type="GO" id="GO:0071763">
    <property type="term" value="P:nuclear membrane organization"/>
    <property type="evidence" value="ECO:0007669"/>
    <property type="project" value="TreeGrafter"/>
</dbReference>
<dbReference type="OrthoDB" id="666185at2759"/>
<dbReference type="Gramene" id="KVH91602">
    <property type="protein sequence ID" value="KVH91602"/>
    <property type="gene ID" value="Ccrd_006379"/>
</dbReference>
<evidence type="ECO:0000313" key="3">
    <source>
        <dbReference type="Proteomes" id="UP000243975"/>
    </source>
</evidence>
<accession>A0A124SBS8</accession>
<feature type="compositionally biased region" description="Low complexity" evidence="1">
    <location>
        <begin position="439"/>
        <end position="456"/>
    </location>
</feature>
<dbReference type="GO" id="GO:0005635">
    <property type="term" value="C:nuclear envelope"/>
    <property type="evidence" value="ECO:0007669"/>
    <property type="project" value="TreeGrafter"/>
</dbReference>
<evidence type="ECO:0000313" key="2">
    <source>
        <dbReference type="EMBL" id="KVH91602.1"/>
    </source>
</evidence>
<evidence type="ECO:0000256" key="1">
    <source>
        <dbReference type="SAM" id="MobiDB-lite"/>
    </source>
</evidence>
<dbReference type="PANTHER" id="PTHR33416">
    <property type="entry name" value="NUCLEAR PORE COMPLEX PROTEIN NUP1"/>
    <property type="match status" value="1"/>
</dbReference>
<feature type="region of interest" description="Disordered" evidence="1">
    <location>
        <begin position="74"/>
        <end position="117"/>
    </location>
</feature>
<keyword evidence="3" id="KW-1185">Reference proteome</keyword>
<dbReference type="EMBL" id="LEKV01004921">
    <property type="protein sequence ID" value="KVH91602.1"/>
    <property type="molecule type" value="Genomic_DNA"/>
</dbReference>
<organism evidence="2 3">
    <name type="scientific">Cynara cardunculus var. scolymus</name>
    <name type="common">Globe artichoke</name>
    <name type="synonym">Cynara scolymus</name>
    <dbReference type="NCBI Taxonomy" id="59895"/>
    <lineage>
        <taxon>Eukaryota</taxon>
        <taxon>Viridiplantae</taxon>
        <taxon>Streptophyta</taxon>
        <taxon>Embryophyta</taxon>
        <taxon>Tracheophyta</taxon>
        <taxon>Spermatophyta</taxon>
        <taxon>Magnoliopsida</taxon>
        <taxon>eudicotyledons</taxon>
        <taxon>Gunneridae</taxon>
        <taxon>Pentapetalae</taxon>
        <taxon>asterids</taxon>
        <taxon>campanulids</taxon>
        <taxon>Asterales</taxon>
        <taxon>Asteraceae</taxon>
        <taxon>Carduoideae</taxon>
        <taxon>Cardueae</taxon>
        <taxon>Carduinae</taxon>
        <taxon>Cynara</taxon>
    </lineage>
</organism>
<sequence>MASSSQAAGDGGGGRSGGKIVKRRRTAARKTPYDRPTPPLQPESPNWFNGLVSPAKFVVGGATKLLSSIWNPKGWGSHSSSSDSDSDSEGIIGDDYEDNENLSDVGGGLNQKKGSSPGKSEILYLVEQLLMLESFSREECDRLIGIINSRVVECTMRDGTDVELKNPDTCNQAIMEARKLITQNLVGSSSKSDLDSIHGSKALVTPNIAKGEAGSPVDVAKSYMQARSPWVSPISHSVPPTPSPLPADLLNKGTPYSSVGAYSYSLAKRDYLSAGSWNIQEEVRRLRSKATEDVLSRHQSPKLAVEHDFSASSLANDKAVGLFKPSEPFSLEAPKPEEETVNLAADGGSLGFTDTRATGDVFEALSSLPTIEEQNQIPEDQDAAPNHSHHHVHPNSEQNLGLSDDVNRVNEGICDLITESREVPDVNVNGSQGSSNTNDTIPSTKKTTDSPTTRSVTRSRRYNRRGRSQAK</sequence>
<gene>
    <name evidence="2" type="ORF">Ccrd_006379</name>
</gene>
<dbReference type="PANTHER" id="PTHR33416:SF17">
    <property type="entry name" value="PROTEIN KAKU4"/>
    <property type="match status" value="1"/>
</dbReference>
<feature type="region of interest" description="Disordered" evidence="1">
    <location>
        <begin position="1"/>
        <end position="47"/>
    </location>
</feature>
<name>A0A124SBS8_CYNCS</name>
<feature type="compositionally biased region" description="Basic residues" evidence="1">
    <location>
        <begin position="457"/>
        <end position="471"/>
    </location>
</feature>
<proteinExistence type="predicted"/>
<comment type="caution">
    <text evidence="2">The sequence shown here is derived from an EMBL/GenBank/DDBJ whole genome shotgun (WGS) entry which is preliminary data.</text>
</comment>
<dbReference type="Proteomes" id="UP000243975">
    <property type="component" value="Unassembled WGS sequence"/>
</dbReference>